<dbReference type="Proteomes" id="UP000001868">
    <property type="component" value="Chromosome"/>
</dbReference>
<sequence>MQSSSEIHVDAPAARPARGARSGGRFVRWDPLVRLTHWLIAAAILVNALLSEEGSSLHVWVGYAAGALLALRLVWGLVGPRPARFSAFPPSLARAWRHVGEIVRGGRSDHVSHNPLGALMVYALWATLAVVVGSGLAMDQGRGFAEGPAFGANVAEAPRHEAEDEAEGHGGGEEAGEEEVWEEVHEAAANILFVLAALHVVGVAFETRRRGPGLVRAMITGGGARRRD</sequence>
<dbReference type="GO" id="GO:0020037">
    <property type="term" value="F:heme binding"/>
    <property type="evidence" value="ECO:0007669"/>
    <property type="project" value="TreeGrafter"/>
</dbReference>
<dbReference type="InterPro" id="IPR051542">
    <property type="entry name" value="Hydrogenase_cytochrome"/>
</dbReference>
<feature type="region of interest" description="Disordered" evidence="6">
    <location>
        <begin position="1"/>
        <end position="22"/>
    </location>
</feature>
<dbReference type="GO" id="GO:0005886">
    <property type="term" value="C:plasma membrane"/>
    <property type="evidence" value="ECO:0007669"/>
    <property type="project" value="UniProtKB-SubCell"/>
</dbReference>
<name>B4RAW7_PHEZH</name>
<proteinExistence type="predicted"/>
<keyword evidence="4 7" id="KW-1133">Transmembrane helix</keyword>
<dbReference type="PANTHER" id="PTHR30485:SF2">
    <property type="entry name" value="BLL0597 PROTEIN"/>
    <property type="match status" value="1"/>
</dbReference>
<feature type="transmembrane region" description="Helical" evidence="7">
    <location>
        <begin position="57"/>
        <end position="78"/>
    </location>
</feature>
<evidence type="ECO:0000256" key="1">
    <source>
        <dbReference type="ARBA" id="ARBA00004651"/>
    </source>
</evidence>
<feature type="domain" description="Cytochrome b561 bacterial/Ni-hydrogenase" evidence="8">
    <location>
        <begin position="28"/>
        <end position="221"/>
    </location>
</feature>
<dbReference type="AlphaFoldDB" id="B4RAW7"/>
<reference evidence="9 10" key="1">
    <citation type="journal article" date="2008" name="BMC Genomics">
        <title>Complete genome of Phenylobacterium zucineum - a novel facultative intracellular bacterium isolated from human erythroleukemia cell line K562.</title>
        <authorList>
            <person name="Luo Y."/>
            <person name="Xu X."/>
            <person name="Ding Z."/>
            <person name="Liu Z."/>
            <person name="Zhang B."/>
            <person name="Yan Z."/>
            <person name="Sun J."/>
            <person name="Hu S."/>
            <person name="Hu X."/>
        </authorList>
    </citation>
    <scope>NUCLEOTIDE SEQUENCE [LARGE SCALE GENOMIC DNA]</scope>
    <source>
        <strain evidence="9 10">HLK1</strain>
    </source>
</reference>
<protein>
    <recommendedName>
        <fullName evidence="8">Cytochrome b561 bacterial/Ni-hydrogenase domain-containing protein</fullName>
    </recommendedName>
</protein>
<evidence type="ECO:0000256" key="2">
    <source>
        <dbReference type="ARBA" id="ARBA00022475"/>
    </source>
</evidence>
<evidence type="ECO:0000259" key="8">
    <source>
        <dbReference type="Pfam" id="PF01292"/>
    </source>
</evidence>
<gene>
    <name evidence="9" type="ordered locus">PHZ_c1607</name>
</gene>
<dbReference type="HOGENOM" id="CLU_078451_2_1_5"/>
<keyword evidence="2" id="KW-1003">Cell membrane</keyword>
<dbReference type="GO" id="GO:0022904">
    <property type="term" value="P:respiratory electron transport chain"/>
    <property type="evidence" value="ECO:0007669"/>
    <property type="project" value="InterPro"/>
</dbReference>
<dbReference type="SUPFAM" id="SSF81342">
    <property type="entry name" value="Transmembrane di-heme cytochromes"/>
    <property type="match status" value="1"/>
</dbReference>
<dbReference type="InterPro" id="IPR011577">
    <property type="entry name" value="Cyt_b561_bac/Ni-Hgenase"/>
</dbReference>
<evidence type="ECO:0000313" key="10">
    <source>
        <dbReference type="Proteomes" id="UP000001868"/>
    </source>
</evidence>
<organism evidence="9 10">
    <name type="scientific">Phenylobacterium zucineum (strain HLK1)</name>
    <dbReference type="NCBI Taxonomy" id="450851"/>
    <lineage>
        <taxon>Bacteria</taxon>
        <taxon>Pseudomonadati</taxon>
        <taxon>Pseudomonadota</taxon>
        <taxon>Alphaproteobacteria</taxon>
        <taxon>Caulobacterales</taxon>
        <taxon>Caulobacteraceae</taxon>
        <taxon>Phenylobacterium</taxon>
    </lineage>
</organism>
<evidence type="ECO:0000256" key="5">
    <source>
        <dbReference type="ARBA" id="ARBA00023136"/>
    </source>
</evidence>
<feature type="compositionally biased region" description="Basic and acidic residues" evidence="6">
    <location>
        <begin position="158"/>
        <end position="172"/>
    </location>
</feature>
<dbReference type="RefSeq" id="WP_012522161.1">
    <property type="nucleotide sequence ID" value="NC_011144.1"/>
</dbReference>
<evidence type="ECO:0000256" key="6">
    <source>
        <dbReference type="SAM" id="MobiDB-lite"/>
    </source>
</evidence>
<feature type="region of interest" description="Disordered" evidence="6">
    <location>
        <begin position="158"/>
        <end position="180"/>
    </location>
</feature>
<dbReference type="PANTHER" id="PTHR30485">
    <property type="entry name" value="NI/FE-HYDROGENASE 1 B-TYPE CYTOCHROME SUBUNIT"/>
    <property type="match status" value="1"/>
</dbReference>
<comment type="subcellular location">
    <subcellularLocation>
        <location evidence="1">Cell membrane</location>
        <topology evidence="1">Multi-pass membrane protein</topology>
    </subcellularLocation>
</comment>
<dbReference type="Pfam" id="PF01292">
    <property type="entry name" value="Ni_hydr_CYTB"/>
    <property type="match status" value="1"/>
</dbReference>
<dbReference type="Gene3D" id="1.20.950.20">
    <property type="entry name" value="Transmembrane di-heme cytochromes, Chain C"/>
    <property type="match status" value="1"/>
</dbReference>
<evidence type="ECO:0000256" key="4">
    <source>
        <dbReference type="ARBA" id="ARBA00022989"/>
    </source>
</evidence>
<accession>B4RAW7</accession>
<dbReference type="KEGG" id="pzu:PHZ_c1607"/>
<keyword evidence="5 7" id="KW-0472">Membrane</keyword>
<dbReference type="STRING" id="450851.PHZ_c1607"/>
<feature type="compositionally biased region" description="Low complexity" evidence="6">
    <location>
        <begin position="11"/>
        <end position="22"/>
    </location>
</feature>
<dbReference type="InterPro" id="IPR016174">
    <property type="entry name" value="Di-haem_cyt_TM"/>
</dbReference>
<evidence type="ECO:0000256" key="3">
    <source>
        <dbReference type="ARBA" id="ARBA00022692"/>
    </source>
</evidence>
<feature type="transmembrane region" description="Helical" evidence="7">
    <location>
        <begin position="32"/>
        <end position="51"/>
    </location>
</feature>
<keyword evidence="10" id="KW-1185">Reference proteome</keyword>
<dbReference type="EMBL" id="CP000747">
    <property type="protein sequence ID" value="ACG78018.1"/>
    <property type="molecule type" value="Genomic_DNA"/>
</dbReference>
<evidence type="ECO:0000313" key="9">
    <source>
        <dbReference type="EMBL" id="ACG78018.1"/>
    </source>
</evidence>
<feature type="transmembrane region" description="Helical" evidence="7">
    <location>
        <begin position="116"/>
        <end position="138"/>
    </location>
</feature>
<evidence type="ECO:0000256" key="7">
    <source>
        <dbReference type="SAM" id="Phobius"/>
    </source>
</evidence>
<dbReference type="OrthoDB" id="196472at2"/>
<dbReference type="GO" id="GO:0009055">
    <property type="term" value="F:electron transfer activity"/>
    <property type="evidence" value="ECO:0007669"/>
    <property type="project" value="InterPro"/>
</dbReference>
<dbReference type="eggNOG" id="COG3658">
    <property type="taxonomic scope" value="Bacteria"/>
</dbReference>
<keyword evidence="3 7" id="KW-0812">Transmembrane</keyword>